<feature type="transmembrane region" description="Helical" evidence="1">
    <location>
        <begin position="90"/>
        <end position="113"/>
    </location>
</feature>
<dbReference type="RefSeq" id="XP_018260271.1">
    <property type="nucleotide sequence ID" value="XM_018410462.1"/>
</dbReference>
<reference evidence="3" key="3">
    <citation type="submission" date="2024-02" db="EMBL/GenBank/DDBJ databases">
        <title>Comparative genomics of Cryptococcus and Kwoniella reveals pathogenesis evolution and contrasting modes of karyotype evolution via chromosome fusion or intercentromeric recombination.</title>
        <authorList>
            <person name="Coelho M.A."/>
            <person name="David-Palma M."/>
            <person name="Shea T."/>
            <person name="Bowers K."/>
            <person name="McGinley-Smith S."/>
            <person name="Mohammad A.W."/>
            <person name="Gnirke A."/>
            <person name="Yurkov A.M."/>
            <person name="Nowrousian M."/>
            <person name="Sun S."/>
            <person name="Cuomo C.A."/>
            <person name="Heitman J."/>
        </authorList>
    </citation>
    <scope>NUCLEOTIDE SEQUENCE</scope>
    <source>
        <strain evidence="3">CBS 10117</strain>
    </source>
</reference>
<evidence type="ECO:0000256" key="1">
    <source>
        <dbReference type="SAM" id="Phobius"/>
    </source>
</evidence>
<dbReference type="AlphaFoldDB" id="A0A1A5ZX97"/>
<sequence length="651" mass="69393">MYRPAKRSLRPLTRHSIISPRPSLSPALALAHTSPRPTPAASFQSIPSIRLYSQITRRGPTSSSPAYPSDTEYSDSTVYALSYISRVIRYILYGIVALGGVSLATFEGLHLYVEKVRLAAPSRDGANDPYGWIGENQGWTGGSKGGTDPRLGQKARHALRGAWICQEWGAGGSASSTLSKAATGGNSASFHPDYVAVRGMIGNNTNTPDGAGNGGRQSVDRGYELAEEFINLSINEARKKGLVFPPNLSSGSTSAGPPAAKFENTHGVPQGDPTVLDLLLLKAGILERINTTDSLLHAKDLYQQVLSSMNHAQDEQHLHNQARIMRLAGKVGDLSARTGNSDVALKWWSWGLDKAGIQMNSQPASGFSQVFKEVKKDTKGWFGFGKSSTNAASSQTATLPTPSTPAEIPTTGLSPAILRASISLLISASAHLATGSALDSAYALQSQALSLIPPSAKSVSSDLTSSSAGADASLHQTWLQHRAALLRLHQASVLHAQRSESKSKSDLIEPVQLINEASNLSETVISSIQALPSTYTTPNSSALTAPSKLLRRDALLTGAEISYTKAVFLERSLPSTSTSAKANVTEEQIGQLEQAAECFERAMALNVLESGVEKKDGDEVGQGEEWGKYWRGYVRVRGKLGKLVDPPEKAI</sequence>
<dbReference type="EMBL" id="CP144540">
    <property type="protein sequence ID" value="WWC65867.1"/>
    <property type="molecule type" value="Genomic_DNA"/>
</dbReference>
<proteinExistence type="predicted"/>
<keyword evidence="1" id="KW-1133">Transmembrane helix</keyword>
<evidence type="ECO:0000313" key="4">
    <source>
        <dbReference type="Proteomes" id="UP000078595"/>
    </source>
</evidence>
<evidence type="ECO:0000313" key="2">
    <source>
        <dbReference type="EMBL" id="OBR82429.1"/>
    </source>
</evidence>
<gene>
    <name evidence="2" type="ORF">I303_07188</name>
    <name evidence="3" type="ORF">I303_108489</name>
</gene>
<reference evidence="3" key="2">
    <citation type="submission" date="2013-07" db="EMBL/GenBank/DDBJ databases">
        <authorList>
            <consortium name="The Broad Institute Genome Sequencing Platform"/>
            <person name="Cuomo C."/>
            <person name="Litvintseva A."/>
            <person name="Chen Y."/>
            <person name="Heitman J."/>
            <person name="Sun S."/>
            <person name="Springer D."/>
            <person name="Dromer F."/>
            <person name="Young S.K."/>
            <person name="Zeng Q."/>
            <person name="Gargeya S."/>
            <person name="Fitzgerald M."/>
            <person name="Abouelleil A."/>
            <person name="Alvarado L."/>
            <person name="Berlin A.M."/>
            <person name="Chapman S.B."/>
            <person name="Dewar J."/>
            <person name="Goldberg J."/>
            <person name="Griggs A."/>
            <person name="Gujja S."/>
            <person name="Hansen M."/>
            <person name="Howarth C."/>
            <person name="Imamovic A."/>
            <person name="Larimer J."/>
            <person name="McCowan C."/>
            <person name="Murphy C."/>
            <person name="Pearson M."/>
            <person name="Priest M."/>
            <person name="Roberts A."/>
            <person name="Saif S."/>
            <person name="Shea T."/>
            <person name="Sykes S."/>
            <person name="Wortman J."/>
            <person name="Nusbaum C."/>
            <person name="Birren B."/>
        </authorList>
    </citation>
    <scope>NUCLEOTIDE SEQUENCE</scope>
    <source>
        <strain evidence="3">CBS 10117</strain>
    </source>
</reference>
<dbReference type="GeneID" id="28970887"/>
<dbReference type="OrthoDB" id="2524554at2759"/>
<keyword evidence="4" id="KW-1185">Reference proteome</keyword>
<accession>A0A1A5ZX97</accession>
<keyword evidence="1" id="KW-0812">Transmembrane</keyword>
<evidence type="ECO:0000313" key="3">
    <source>
        <dbReference type="EMBL" id="WWC65867.1"/>
    </source>
</evidence>
<dbReference type="Proteomes" id="UP000078595">
    <property type="component" value="Chromosome 11"/>
</dbReference>
<dbReference type="VEuPathDB" id="FungiDB:I303_07188"/>
<reference evidence="2" key="1">
    <citation type="submission" date="2013-07" db="EMBL/GenBank/DDBJ databases">
        <title>The Genome Sequence of Cryptococcus dejecticola CBS10117.</title>
        <authorList>
            <consortium name="The Broad Institute Genome Sequencing Platform"/>
            <person name="Cuomo C."/>
            <person name="Litvintseva A."/>
            <person name="Chen Y."/>
            <person name="Heitman J."/>
            <person name="Sun S."/>
            <person name="Springer D."/>
            <person name="Dromer F."/>
            <person name="Young S.K."/>
            <person name="Zeng Q."/>
            <person name="Gargeya S."/>
            <person name="Fitzgerald M."/>
            <person name="Abouelleil A."/>
            <person name="Alvarado L."/>
            <person name="Berlin A.M."/>
            <person name="Chapman S.B."/>
            <person name="Dewar J."/>
            <person name="Goldberg J."/>
            <person name="Griggs A."/>
            <person name="Gujja S."/>
            <person name="Hansen M."/>
            <person name="Howarth C."/>
            <person name="Imamovic A."/>
            <person name="Larimer J."/>
            <person name="McCowan C."/>
            <person name="Murphy C."/>
            <person name="Pearson M."/>
            <person name="Priest M."/>
            <person name="Roberts A."/>
            <person name="Saif S."/>
            <person name="Shea T."/>
            <person name="Sykes S."/>
            <person name="Wortman J."/>
            <person name="Nusbaum C."/>
            <person name="Birren B."/>
        </authorList>
    </citation>
    <scope>NUCLEOTIDE SEQUENCE [LARGE SCALE GENOMIC DNA]</scope>
    <source>
        <strain evidence="2">CBS 10117</strain>
    </source>
</reference>
<name>A0A1A5ZX97_9TREE</name>
<organism evidence="2">
    <name type="scientific">Kwoniella dejecticola CBS 10117</name>
    <dbReference type="NCBI Taxonomy" id="1296121"/>
    <lineage>
        <taxon>Eukaryota</taxon>
        <taxon>Fungi</taxon>
        <taxon>Dikarya</taxon>
        <taxon>Basidiomycota</taxon>
        <taxon>Agaricomycotina</taxon>
        <taxon>Tremellomycetes</taxon>
        <taxon>Tremellales</taxon>
        <taxon>Cryptococcaceae</taxon>
        <taxon>Kwoniella</taxon>
    </lineage>
</organism>
<dbReference type="KEGG" id="kdj:28970887"/>
<protein>
    <submittedName>
        <fullName evidence="2">Uncharacterized protein</fullName>
    </submittedName>
</protein>
<keyword evidence="1" id="KW-0472">Membrane</keyword>
<dbReference type="EMBL" id="KI894035">
    <property type="protein sequence ID" value="OBR82429.1"/>
    <property type="molecule type" value="Genomic_DNA"/>
</dbReference>